<keyword evidence="4" id="KW-1185">Reference proteome</keyword>
<evidence type="ECO:0000256" key="1">
    <source>
        <dbReference type="SAM" id="MobiDB-lite"/>
    </source>
</evidence>
<protein>
    <submittedName>
        <fullName evidence="3">Uncharacterized protein</fullName>
    </submittedName>
</protein>
<feature type="compositionally biased region" description="Low complexity" evidence="1">
    <location>
        <begin position="201"/>
        <end position="228"/>
    </location>
</feature>
<dbReference type="AlphaFoldDB" id="A0AAV1I330"/>
<evidence type="ECO:0000256" key="2">
    <source>
        <dbReference type="SAM" id="SignalP"/>
    </source>
</evidence>
<feature type="compositionally biased region" description="Low complexity" evidence="1">
    <location>
        <begin position="243"/>
        <end position="315"/>
    </location>
</feature>
<feature type="signal peptide" evidence="2">
    <location>
        <begin position="1"/>
        <end position="26"/>
    </location>
</feature>
<dbReference type="EMBL" id="CAUYUE010000005">
    <property type="protein sequence ID" value="CAK0779185.1"/>
    <property type="molecule type" value="Genomic_DNA"/>
</dbReference>
<organism evidence="3 4">
    <name type="scientific">Coccomyxa viridis</name>
    <dbReference type="NCBI Taxonomy" id="1274662"/>
    <lineage>
        <taxon>Eukaryota</taxon>
        <taxon>Viridiplantae</taxon>
        <taxon>Chlorophyta</taxon>
        <taxon>core chlorophytes</taxon>
        <taxon>Trebouxiophyceae</taxon>
        <taxon>Trebouxiophyceae incertae sedis</taxon>
        <taxon>Coccomyxaceae</taxon>
        <taxon>Coccomyxa</taxon>
    </lineage>
</organism>
<keyword evidence="2" id="KW-0732">Signal</keyword>
<feature type="region of interest" description="Disordered" evidence="1">
    <location>
        <begin position="201"/>
        <end position="333"/>
    </location>
</feature>
<gene>
    <name evidence="3" type="ORF">CVIRNUC_004713</name>
</gene>
<name>A0AAV1I330_9CHLO</name>
<sequence>MAFKRLQACLLASIAVSGICMASAVAQQLPRAGGLYILEATNASFASAQQVTLSGVAPATAYMVGYPYRDAGVLDTAALIQDPTFSPQNTWLAGPVGTLFGTGINATAVLFLVNDIPVYDYPTSTLTLNITVISDPAYLKFSDGIARQTYQNALTPNRFARVVEVTAQVGPGGMLTNVALFLDVDQTQIVPASVPPPPASIVNNNNNNNINNNNNNNNGGGTITNNNGVGPFQSPPTTGGGITNNNNNGGSTTNNNNNGGSTITNNNGAAPAPGSATPTLTGFAATPTIPSTAPTTTTNNNVNSGGSGTTNNNNNGPGGTPVPSAPGQVPAPGTYNVITTVSDCNGQTSTQYSYVPGLHGISRNNNNNCG</sequence>
<feature type="chain" id="PRO_5043550261" evidence="2">
    <location>
        <begin position="27"/>
        <end position="370"/>
    </location>
</feature>
<evidence type="ECO:0000313" key="4">
    <source>
        <dbReference type="Proteomes" id="UP001314263"/>
    </source>
</evidence>
<dbReference type="Proteomes" id="UP001314263">
    <property type="component" value="Unassembled WGS sequence"/>
</dbReference>
<comment type="caution">
    <text evidence="3">The sequence shown here is derived from an EMBL/GenBank/DDBJ whole genome shotgun (WGS) entry which is preliminary data.</text>
</comment>
<accession>A0AAV1I330</accession>
<evidence type="ECO:0000313" key="3">
    <source>
        <dbReference type="EMBL" id="CAK0779185.1"/>
    </source>
</evidence>
<proteinExistence type="predicted"/>
<reference evidence="3 4" key="1">
    <citation type="submission" date="2023-10" db="EMBL/GenBank/DDBJ databases">
        <authorList>
            <person name="Maclean D."/>
            <person name="Macfadyen A."/>
        </authorList>
    </citation>
    <scope>NUCLEOTIDE SEQUENCE [LARGE SCALE GENOMIC DNA]</scope>
</reference>